<protein>
    <recommendedName>
        <fullName evidence="3">Thioesterase domain-containing protein</fullName>
    </recommendedName>
</protein>
<dbReference type="Pfam" id="PF03061">
    <property type="entry name" value="4HBT"/>
    <property type="match status" value="1"/>
</dbReference>
<evidence type="ECO:0000259" key="3">
    <source>
        <dbReference type="Pfam" id="PF03061"/>
    </source>
</evidence>
<comment type="similarity">
    <text evidence="1">Belongs to the thioesterase PaaI family.</text>
</comment>
<dbReference type="NCBIfam" id="TIGR00369">
    <property type="entry name" value="unchar_dom_1"/>
    <property type="match status" value="1"/>
</dbReference>
<reference evidence="4 5" key="1">
    <citation type="submission" date="2014-08" db="EMBL/GenBank/DDBJ databases">
        <title>Chaperone-usher fimbriae in a diverse selection of Gallibacterium genomes.</title>
        <authorList>
            <person name="Kudirkiene E."/>
            <person name="Bager R.J."/>
            <person name="Johnson T.J."/>
            <person name="Bojesen A.M."/>
        </authorList>
    </citation>
    <scope>NUCLEOTIDE SEQUENCE [LARGE SCALE GENOMIC DNA]</scope>
    <source>
        <strain evidence="4 5">20558/3kl.</strain>
    </source>
</reference>
<name>A0A0A2XCD4_9PAST</name>
<gene>
    <name evidence="4" type="ORF">JP32_10410</name>
</gene>
<proteinExistence type="inferred from homology"/>
<sequence>MAIWKKSFSLHDLNRINQNTAVSQLGIEFTAQGDNWLEAALTVDQRHCQPMGLLHGGISAVLAETVGSLAGFCACDEDKAVVGVEINASHLKAMRMGERITARAVPLRIGRTLQVWQIDITNSQQTLCCQSRLTLSVINRDKR</sequence>
<organism evidence="4 5">
    <name type="scientific">Gallibacterium anatis</name>
    <dbReference type="NCBI Taxonomy" id="750"/>
    <lineage>
        <taxon>Bacteria</taxon>
        <taxon>Pseudomonadati</taxon>
        <taxon>Pseudomonadota</taxon>
        <taxon>Gammaproteobacteria</taxon>
        <taxon>Pasteurellales</taxon>
        <taxon>Pasteurellaceae</taxon>
        <taxon>Gallibacterium</taxon>
    </lineage>
</organism>
<feature type="domain" description="Thioesterase" evidence="3">
    <location>
        <begin position="51"/>
        <end position="129"/>
    </location>
</feature>
<dbReference type="GO" id="GO:0005829">
    <property type="term" value="C:cytosol"/>
    <property type="evidence" value="ECO:0007669"/>
    <property type="project" value="TreeGrafter"/>
</dbReference>
<dbReference type="Gene3D" id="3.10.129.10">
    <property type="entry name" value="Hotdog Thioesterase"/>
    <property type="match status" value="1"/>
</dbReference>
<accession>A0A0A2XCD4</accession>
<dbReference type="InterPro" id="IPR006683">
    <property type="entry name" value="Thioestr_dom"/>
</dbReference>
<dbReference type="PANTHER" id="PTHR43240">
    <property type="entry name" value="1,4-DIHYDROXY-2-NAPHTHOYL-COA THIOESTERASE 1"/>
    <property type="match status" value="1"/>
</dbReference>
<keyword evidence="2" id="KW-0378">Hydrolase</keyword>
<dbReference type="CDD" id="cd03443">
    <property type="entry name" value="PaaI_thioesterase"/>
    <property type="match status" value="1"/>
</dbReference>
<evidence type="ECO:0000313" key="4">
    <source>
        <dbReference type="EMBL" id="KGQ29803.1"/>
    </source>
</evidence>
<evidence type="ECO:0000313" key="5">
    <source>
        <dbReference type="Proteomes" id="UP000030526"/>
    </source>
</evidence>
<evidence type="ECO:0000256" key="1">
    <source>
        <dbReference type="ARBA" id="ARBA00008324"/>
    </source>
</evidence>
<evidence type="ECO:0000256" key="2">
    <source>
        <dbReference type="ARBA" id="ARBA00022801"/>
    </source>
</evidence>
<dbReference type="AlphaFoldDB" id="A0A0A2XCD4"/>
<dbReference type="InterPro" id="IPR029069">
    <property type="entry name" value="HotDog_dom_sf"/>
</dbReference>
<dbReference type="PANTHER" id="PTHR43240:SF5">
    <property type="entry name" value="1,4-DIHYDROXY-2-NAPHTHOYL-COA THIOESTERASE 1"/>
    <property type="match status" value="1"/>
</dbReference>
<dbReference type="RefSeq" id="WP_039084743.1">
    <property type="nucleotide sequence ID" value="NZ_JPXS01000062.1"/>
</dbReference>
<dbReference type="SUPFAM" id="SSF54637">
    <property type="entry name" value="Thioesterase/thiol ester dehydrase-isomerase"/>
    <property type="match status" value="1"/>
</dbReference>
<dbReference type="Proteomes" id="UP000030526">
    <property type="component" value="Unassembled WGS sequence"/>
</dbReference>
<comment type="caution">
    <text evidence="4">The sequence shown here is derived from an EMBL/GenBank/DDBJ whole genome shotgun (WGS) entry which is preliminary data.</text>
</comment>
<dbReference type="GO" id="GO:0061522">
    <property type="term" value="F:1,4-dihydroxy-2-naphthoyl-CoA thioesterase activity"/>
    <property type="evidence" value="ECO:0007669"/>
    <property type="project" value="TreeGrafter"/>
</dbReference>
<dbReference type="EMBL" id="JPXS01000062">
    <property type="protein sequence ID" value="KGQ29803.1"/>
    <property type="molecule type" value="Genomic_DNA"/>
</dbReference>
<dbReference type="InterPro" id="IPR003736">
    <property type="entry name" value="PAAI_dom"/>
</dbReference>